<dbReference type="EC" id="4.6.1.17" evidence="3 7"/>
<proteinExistence type="inferred from homology"/>
<dbReference type="NCBIfam" id="NF006870">
    <property type="entry name" value="PRK09364.1"/>
    <property type="match status" value="1"/>
</dbReference>
<name>A0AAJ0U3D1_9GAMM</name>
<keyword evidence="5 7" id="KW-0456">Lyase</keyword>
<evidence type="ECO:0000313" key="9">
    <source>
        <dbReference type="EMBL" id="MBK1704080.1"/>
    </source>
</evidence>
<comment type="catalytic activity">
    <reaction evidence="1 7">
        <text>(8S)-3',8-cyclo-7,8-dihydroguanosine 5'-triphosphate = cyclic pyranopterin phosphate + diphosphate</text>
        <dbReference type="Rhea" id="RHEA:49580"/>
        <dbReference type="ChEBI" id="CHEBI:33019"/>
        <dbReference type="ChEBI" id="CHEBI:59648"/>
        <dbReference type="ChEBI" id="CHEBI:131766"/>
        <dbReference type="EC" id="4.6.1.17"/>
    </reaction>
</comment>
<evidence type="ECO:0000256" key="1">
    <source>
        <dbReference type="ARBA" id="ARBA00001637"/>
    </source>
</evidence>
<reference evidence="9" key="2">
    <citation type="journal article" date="2020" name="Microorganisms">
        <title>Osmotic Adaptation and Compatible Solute Biosynthesis of Phototrophic Bacteria as Revealed from Genome Analyses.</title>
        <authorList>
            <person name="Imhoff J.F."/>
            <person name="Rahn T."/>
            <person name="Kunzel S."/>
            <person name="Keller A."/>
            <person name="Neulinger S.C."/>
        </authorList>
    </citation>
    <scope>NUCLEOTIDE SEQUENCE</scope>
    <source>
        <strain evidence="9">DSM 11080</strain>
    </source>
</reference>
<keyword evidence="4 7" id="KW-0501">Molybdenum cofactor biosynthesis</keyword>
<dbReference type="RefSeq" id="WP_200345259.1">
    <property type="nucleotide sequence ID" value="NZ_NRSJ01000007.1"/>
</dbReference>
<keyword evidence="10" id="KW-1185">Reference proteome</keyword>
<dbReference type="PANTHER" id="PTHR22960">
    <property type="entry name" value="MOLYBDOPTERIN COFACTOR SYNTHESIS PROTEIN A"/>
    <property type="match status" value="1"/>
</dbReference>
<accession>A0AAJ0U3D1</accession>
<evidence type="ECO:0000256" key="6">
    <source>
        <dbReference type="ARBA" id="ARBA00055087"/>
    </source>
</evidence>
<dbReference type="EMBL" id="NRSJ01000007">
    <property type="protein sequence ID" value="MBK1704080.1"/>
    <property type="molecule type" value="Genomic_DNA"/>
</dbReference>
<protein>
    <recommendedName>
        <fullName evidence="3 7">Cyclic pyranopterin monophosphate synthase</fullName>
        <ecNumber evidence="3 7">4.6.1.17</ecNumber>
    </recommendedName>
    <alternativeName>
        <fullName evidence="7">Molybdenum cofactor biosynthesis protein C</fullName>
    </alternativeName>
</protein>
<evidence type="ECO:0000256" key="7">
    <source>
        <dbReference type="HAMAP-Rule" id="MF_01224"/>
    </source>
</evidence>
<dbReference type="InterPro" id="IPR047594">
    <property type="entry name" value="MoaC_bact/euk"/>
</dbReference>
<feature type="active site" evidence="7">
    <location>
        <position position="128"/>
    </location>
</feature>
<comment type="function">
    <text evidence="6 7">Catalyzes the conversion of (8S)-3',8-cyclo-7,8-dihydroguanosine 5'-triphosphate to cyclic pyranopterin monophosphate (cPMP).</text>
</comment>
<dbReference type="HAMAP" id="MF_01224_B">
    <property type="entry name" value="MoaC_B"/>
    <property type="match status" value="1"/>
</dbReference>
<dbReference type="Pfam" id="PF01967">
    <property type="entry name" value="MoaC"/>
    <property type="match status" value="1"/>
</dbReference>
<reference evidence="9" key="1">
    <citation type="submission" date="2017-08" db="EMBL/GenBank/DDBJ databases">
        <authorList>
            <person name="Imhoff J.F."/>
            <person name="Rahn T."/>
            <person name="Kuenzel S."/>
            <person name="Neulinger S.C."/>
        </authorList>
    </citation>
    <scope>NUCLEOTIDE SEQUENCE</scope>
    <source>
        <strain evidence="9">DSM 11080</strain>
    </source>
</reference>
<sequence>MKELTHFNHAGEAQMVDVGAKGESERVATAAGCIRMQPETLQLIQSGGHSKGDVLGIARVAAIMGAKRTAELVPLCHPLALTRVDCSFEIADAPPAVACQVTVATRGRTGVEMEALCAVQIALLTVYDMCKAVDRGMVIDAVRLLEKRGGRSGHWRAAPEADPGTEA</sequence>
<comment type="subunit">
    <text evidence="7">Homohexamer; trimer of dimers.</text>
</comment>
<dbReference type="GO" id="GO:0061798">
    <property type="term" value="F:GTP 3',8'-cyclase activity"/>
    <property type="evidence" value="ECO:0007669"/>
    <property type="project" value="TreeGrafter"/>
</dbReference>
<evidence type="ECO:0000256" key="3">
    <source>
        <dbReference type="ARBA" id="ARBA00012575"/>
    </source>
</evidence>
<dbReference type="GO" id="GO:0061799">
    <property type="term" value="F:cyclic pyranopterin monophosphate synthase activity"/>
    <property type="evidence" value="ECO:0007669"/>
    <property type="project" value="UniProtKB-UniRule"/>
</dbReference>
<dbReference type="NCBIfam" id="TIGR00581">
    <property type="entry name" value="moaC"/>
    <property type="match status" value="1"/>
</dbReference>
<dbReference type="AlphaFoldDB" id="A0AAJ0U3D1"/>
<comment type="similarity">
    <text evidence="7">Belongs to the MoaC family.</text>
</comment>
<dbReference type="InterPro" id="IPR036522">
    <property type="entry name" value="MoaC_sf"/>
</dbReference>
<dbReference type="Proteomes" id="UP001296776">
    <property type="component" value="Unassembled WGS sequence"/>
</dbReference>
<evidence type="ECO:0000256" key="2">
    <source>
        <dbReference type="ARBA" id="ARBA00005046"/>
    </source>
</evidence>
<dbReference type="Gene3D" id="3.30.70.640">
    <property type="entry name" value="Molybdopterin cofactor biosynthesis C (MoaC) domain"/>
    <property type="match status" value="1"/>
</dbReference>
<feature type="domain" description="Molybdopterin cofactor biosynthesis C (MoaC)" evidence="8">
    <location>
        <begin position="15"/>
        <end position="150"/>
    </location>
</feature>
<organism evidence="9 10">
    <name type="scientific">Halochromatium glycolicum</name>
    <dbReference type="NCBI Taxonomy" id="85075"/>
    <lineage>
        <taxon>Bacteria</taxon>
        <taxon>Pseudomonadati</taxon>
        <taxon>Pseudomonadota</taxon>
        <taxon>Gammaproteobacteria</taxon>
        <taxon>Chromatiales</taxon>
        <taxon>Chromatiaceae</taxon>
        <taxon>Halochromatium</taxon>
    </lineage>
</organism>
<dbReference type="InterPro" id="IPR050105">
    <property type="entry name" value="MoCo_biosynth_MoaA/MoaC"/>
</dbReference>
<feature type="binding site" evidence="7">
    <location>
        <begin position="113"/>
        <end position="114"/>
    </location>
    <ligand>
        <name>substrate</name>
    </ligand>
</feature>
<dbReference type="InterPro" id="IPR002820">
    <property type="entry name" value="Mopterin_CF_biosynth-C_dom"/>
</dbReference>
<evidence type="ECO:0000259" key="8">
    <source>
        <dbReference type="Pfam" id="PF01967"/>
    </source>
</evidence>
<comment type="pathway">
    <text evidence="2 7">Cofactor biosynthesis; molybdopterin biosynthesis.</text>
</comment>
<dbReference type="GO" id="GO:0006777">
    <property type="term" value="P:Mo-molybdopterin cofactor biosynthetic process"/>
    <property type="evidence" value="ECO:0007669"/>
    <property type="project" value="UniProtKB-UniRule"/>
</dbReference>
<feature type="binding site" evidence="7">
    <location>
        <begin position="75"/>
        <end position="77"/>
    </location>
    <ligand>
        <name>substrate</name>
    </ligand>
</feature>
<evidence type="ECO:0000313" key="10">
    <source>
        <dbReference type="Proteomes" id="UP001296776"/>
    </source>
</evidence>
<dbReference type="InterPro" id="IPR023045">
    <property type="entry name" value="MoaC"/>
</dbReference>
<gene>
    <name evidence="7 9" type="primary">moaC</name>
    <name evidence="9" type="ORF">CKO40_05835</name>
</gene>
<comment type="caution">
    <text evidence="9">The sequence shown here is derived from an EMBL/GenBank/DDBJ whole genome shotgun (WGS) entry which is preliminary data.</text>
</comment>
<evidence type="ECO:0000256" key="5">
    <source>
        <dbReference type="ARBA" id="ARBA00023239"/>
    </source>
</evidence>
<dbReference type="CDD" id="cd01420">
    <property type="entry name" value="MoaC_PE"/>
    <property type="match status" value="1"/>
</dbReference>
<dbReference type="SUPFAM" id="SSF55040">
    <property type="entry name" value="Molybdenum cofactor biosynthesis protein C, MoaC"/>
    <property type="match status" value="1"/>
</dbReference>
<evidence type="ECO:0000256" key="4">
    <source>
        <dbReference type="ARBA" id="ARBA00023150"/>
    </source>
</evidence>
<dbReference type="PANTHER" id="PTHR22960:SF0">
    <property type="entry name" value="MOLYBDENUM COFACTOR BIOSYNTHESIS PROTEIN 1"/>
    <property type="match status" value="1"/>
</dbReference>